<accession>A0A0D9WS87</accession>
<dbReference type="HOGENOM" id="CLU_2870865_0_0_1"/>
<dbReference type="Proteomes" id="UP000032180">
    <property type="component" value="Chromosome 6"/>
</dbReference>
<dbReference type="Gramene" id="LPERR06G17820.4">
    <property type="protein sequence ID" value="LPERR06G17820.4"/>
    <property type="gene ID" value="LPERR06G17820"/>
</dbReference>
<sequence>MGNAQTLDRSSARVASHSHAFSLPLPTEQFDIHIYKDQGSRAVAEGVELLFPPKGADKILEFST</sequence>
<name>A0A0D9WS87_9ORYZ</name>
<reference evidence="2" key="2">
    <citation type="submission" date="2013-12" db="EMBL/GenBank/DDBJ databases">
        <authorList>
            <person name="Yu Y."/>
            <person name="Lee S."/>
            <person name="de Baynast K."/>
            <person name="Wissotski M."/>
            <person name="Liu L."/>
            <person name="Talag J."/>
            <person name="Goicoechea J."/>
            <person name="Angelova A."/>
            <person name="Jetty R."/>
            <person name="Kudrna D."/>
            <person name="Golser W."/>
            <person name="Rivera L."/>
            <person name="Zhang J."/>
            <person name="Wing R."/>
        </authorList>
    </citation>
    <scope>NUCLEOTIDE SEQUENCE</scope>
</reference>
<evidence type="ECO:0000313" key="1">
    <source>
        <dbReference type="EnsemblPlants" id="LPERR06G17820.4"/>
    </source>
</evidence>
<organism evidence="1 2">
    <name type="scientific">Leersia perrieri</name>
    <dbReference type="NCBI Taxonomy" id="77586"/>
    <lineage>
        <taxon>Eukaryota</taxon>
        <taxon>Viridiplantae</taxon>
        <taxon>Streptophyta</taxon>
        <taxon>Embryophyta</taxon>
        <taxon>Tracheophyta</taxon>
        <taxon>Spermatophyta</taxon>
        <taxon>Magnoliopsida</taxon>
        <taxon>Liliopsida</taxon>
        <taxon>Poales</taxon>
        <taxon>Poaceae</taxon>
        <taxon>BOP clade</taxon>
        <taxon>Oryzoideae</taxon>
        <taxon>Oryzeae</taxon>
        <taxon>Oryzinae</taxon>
        <taxon>Leersia</taxon>
    </lineage>
</organism>
<evidence type="ECO:0000313" key="2">
    <source>
        <dbReference type="Proteomes" id="UP000032180"/>
    </source>
</evidence>
<protein>
    <submittedName>
        <fullName evidence="1">Uncharacterized protein</fullName>
    </submittedName>
</protein>
<proteinExistence type="predicted"/>
<keyword evidence="2" id="KW-1185">Reference proteome</keyword>
<dbReference type="EnsemblPlants" id="LPERR06G17820.4">
    <property type="protein sequence ID" value="LPERR06G17820.4"/>
    <property type="gene ID" value="LPERR06G17820"/>
</dbReference>
<reference evidence="1" key="3">
    <citation type="submission" date="2015-04" db="UniProtKB">
        <authorList>
            <consortium name="EnsemblPlants"/>
        </authorList>
    </citation>
    <scope>IDENTIFICATION</scope>
</reference>
<dbReference type="AlphaFoldDB" id="A0A0D9WS87"/>
<reference evidence="1 2" key="1">
    <citation type="submission" date="2012-08" db="EMBL/GenBank/DDBJ databases">
        <title>Oryza genome evolution.</title>
        <authorList>
            <person name="Wing R.A."/>
        </authorList>
    </citation>
    <scope>NUCLEOTIDE SEQUENCE</scope>
</reference>